<evidence type="ECO:0000313" key="1">
    <source>
        <dbReference type="EMBL" id="RKG31002.1"/>
    </source>
</evidence>
<keyword evidence="2" id="KW-1185">Reference proteome</keyword>
<organism evidence="1 2">
    <name type="scientific">Acinetobacter guerrae</name>
    <dbReference type="NCBI Taxonomy" id="1843371"/>
    <lineage>
        <taxon>Bacteria</taxon>
        <taxon>Pseudomonadati</taxon>
        <taxon>Pseudomonadota</taxon>
        <taxon>Gammaproteobacteria</taxon>
        <taxon>Moraxellales</taxon>
        <taxon>Moraxellaceae</taxon>
        <taxon>Acinetobacter</taxon>
    </lineage>
</organism>
<dbReference type="Proteomes" id="UP000269001">
    <property type="component" value="Unassembled WGS sequence"/>
</dbReference>
<dbReference type="RefSeq" id="WP_120371257.1">
    <property type="nucleotide sequence ID" value="NZ_RAXU01000025.1"/>
</dbReference>
<name>A0A3A8E7J3_9GAMM</name>
<evidence type="ECO:0008006" key="3">
    <source>
        <dbReference type="Google" id="ProtNLM"/>
    </source>
</evidence>
<dbReference type="EMBL" id="RAXU01000025">
    <property type="protein sequence ID" value="RKG31002.1"/>
    <property type="molecule type" value="Genomic_DNA"/>
</dbReference>
<dbReference type="PROSITE" id="PS51257">
    <property type="entry name" value="PROKAR_LIPOPROTEIN"/>
    <property type="match status" value="1"/>
</dbReference>
<dbReference type="AlphaFoldDB" id="A0A3A8E7J3"/>
<comment type="caution">
    <text evidence="1">The sequence shown here is derived from an EMBL/GenBank/DDBJ whole genome shotgun (WGS) entry which is preliminary data.</text>
</comment>
<evidence type="ECO:0000313" key="2">
    <source>
        <dbReference type="Proteomes" id="UP000269001"/>
    </source>
</evidence>
<gene>
    <name evidence="1" type="ORF">D7V21_15010</name>
</gene>
<accession>A0A3A8E7J3</accession>
<protein>
    <recommendedName>
        <fullName evidence="3">Lipoprotein</fullName>
    </recommendedName>
</protein>
<reference evidence="1 2" key="1">
    <citation type="submission" date="2018-09" db="EMBL/GenBank/DDBJ databases">
        <title>The draft genome of Acinetobacter spp. strains.</title>
        <authorList>
            <person name="Qin J."/>
            <person name="Feng Y."/>
            <person name="Zong Z."/>
        </authorList>
    </citation>
    <scope>NUCLEOTIDE SEQUENCE [LARGE SCALE GENOMIC DNA]</scope>
    <source>
        <strain evidence="1 2">WCHAc060096</strain>
    </source>
</reference>
<sequence length="113" mass="13397">MKNLYFIFCLSLFVSACQPLSPEKQQQDYICRSMIQGYLNIQQYTAYKLWSVDMQRPQLIRYAYRPTTENGLMISALKSQALNFDCIQDHMTFRLRLKPKQSLMEFQLPKGKL</sequence>
<proteinExistence type="predicted"/>